<dbReference type="EMBL" id="QGDT01000052">
    <property type="protein sequence ID" value="PWJ48674.1"/>
    <property type="molecule type" value="Genomic_DNA"/>
</dbReference>
<proteinExistence type="predicted"/>
<reference evidence="1 2" key="1">
    <citation type="submission" date="2018-03" db="EMBL/GenBank/DDBJ databases">
        <title>Genomic Encyclopedia of Archaeal and Bacterial Type Strains, Phase II (KMG-II): from individual species to whole genera.</title>
        <authorList>
            <person name="Goeker M."/>
        </authorList>
    </citation>
    <scope>NUCLEOTIDE SEQUENCE [LARGE SCALE GENOMIC DNA]</scope>
    <source>
        <strain evidence="1 2">DSM 100346</strain>
    </source>
</reference>
<evidence type="ECO:0000313" key="2">
    <source>
        <dbReference type="Proteomes" id="UP000245880"/>
    </source>
</evidence>
<keyword evidence="2" id="KW-1185">Reference proteome</keyword>
<organism evidence="1 2">
    <name type="scientific">Dyadobacter jejuensis</name>
    <dbReference type="NCBI Taxonomy" id="1082580"/>
    <lineage>
        <taxon>Bacteria</taxon>
        <taxon>Pseudomonadati</taxon>
        <taxon>Bacteroidota</taxon>
        <taxon>Cytophagia</taxon>
        <taxon>Cytophagales</taxon>
        <taxon>Spirosomataceae</taxon>
        <taxon>Dyadobacter</taxon>
    </lineage>
</organism>
<dbReference type="Proteomes" id="UP000245880">
    <property type="component" value="Unassembled WGS sequence"/>
</dbReference>
<evidence type="ECO:0000313" key="1">
    <source>
        <dbReference type="EMBL" id="PWJ48674.1"/>
    </source>
</evidence>
<comment type="caution">
    <text evidence="1">The sequence shown here is derived from an EMBL/GenBank/DDBJ whole genome shotgun (WGS) entry which is preliminary data.</text>
</comment>
<feature type="non-terminal residue" evidence="1">
    <location>
        <position position="1"/>
    </location>
</feature>
<sequence>RFIDNLFVKKSDSTLVEALGKAFCKKYSAHRKKVVYMYGDNSGKKGDPGRKRTHYQEFKQVLTMAGWHIIDSVQQSYPPYKLRYQVINTILTEKYSHVPIIRINELECKSLLISMKHTPIIGDNFEKDKSSELNKNLDQQYATHLSDAFDYMVYKKYSRIVPIAGKRVGTRFGKGSTEK</sequence>
<accession>A0A315ZVM3</accession>
<protein>
    <submittedName>
        <fullName evidence="1">Uncharacterized protein</fullName>
    </submittedName>
</protein>
<dbReference type="AlphaFoldDB" id="A0A315ZVM3"/>
<gene>
    <name evidence="1" type="ORF">CLV98_1521</name>
</gene>
<name>A0A315ZVM3_9BACT</name>